<feature type="domain" description="Alpha-mannosidase Ams1-like N-terminal" evidence="2">
    <location>
        <begin position="47"/>
        <end position="120"/>
    </location>
</feature>
<reference evidence="4" key="1">
    <citation type="journal article" date="2015" name="Genome Announc.">
        <title>Genome sequence of the AIDS-associated pathogen Penicillium marneffei (ATCC18224) and its near taxonomic relative Talaromyces stipitatus (ATCC10500).</title>
        <authorList>
            <person name="Nierman W.C."/>
            <person name="Fedorova-Abrams N.D."/>
            <person name="Andrianopoulos A."/>
        </authorList>
    </citation>
    <scope>NUCLEOTIDE SEQUENCE [LARGE SCALE GENOMIC DNA]</scope>
    <source>
        <strain evidence="4">ATCC 10500 / CBS 375.48 / QM 6759 / NRRL 1006</strain>
    </source>
</reference>
<dbReference type="OrthoDB" id="10261055at2759"/>
<keyword evidence="4" id="KW-1185">Reference proteome</keyword>
<evidence type="ECO:0000256" key="1">
    <source>
        <dbReference type="SAM" id="MobiDB-lite"/>
    </source>
</evidence>
<dbReference type="AlphaFoldDB" id="B8MLN9"/>
<evidence type="ECO:0000259" key="2">
    <source>
        <dbReference type="Pfam" id="PF22907"/>
    </source>
</evidence>
<dbReference type="VEuPathDB" id="FungiDB:TSTA_101420"/>
<accession>B8MLN9</accession>
<dbReference type="Proteomes" id="UP000001745">
    <property type="component" value="Unassembled WGS sequence"/>
</dbReference>
<proteinExistence type="predicted"/>
<dbReference type="HOGENOM" id="CLU_2051233_0_0_1"/>
<organism evidence="3 4">
    <name type="scientific">Talaromyces stipitatus (strain ATCC 10500 / CBS 375.48 / QM 6759 / NRRL 1006)</name>
    <name type="common">Penicillium stipitatum</name>
    <dbReference type="NCBI Taxonomy" id="441959"/>
    <lineage>
        <taxon>Eukaryota</taxon>
        <taxon>Fungi</taxon>
        <taxon>Dikarya</taxon>
        <taxon>Ascomycota</taxon>
        <taxon>Pezizomycotina</taxon>
        <taxon>Eurotiomycetes</taxon>
        <taxon>Eurotiomycetidae</taxon>
        <taxon>Eurotiales</taxon>
        <taxon>Trichocomaceae</taxon>
        <taxon>Talaromyces</taxon>
        <taxon>Talaromyces sect. Talaromyces</taxon>
    </lineage>
</organism>
<sequence length="120" mass="13762">MCTGHTENDGNSQYPLRTSGPVGKRIMRLDRNRVGQLYSPGQWEKVNLLSFQEATDESNSYEITQVGQQFGPSWSTQWFKVYITIPNEIKHEKHIELNWDCNNEATVWMEDGTPLQGLTG</sequence>
<dbReference type="InParanoid" id="B8MLN9"/>
<dbReference type="EMBL" id="EQ962658">
    <property type="protein sequence ID" value="EED13902.1"/>
    <property type="molecule type" value="Genomic_DNA"/>
</dbReference>
<dbReference type="PhylomeDB" id="B8MLN9"/>
<protein>
    <recommendedName>
        <fullName evidence="2">Alpha-mannosidase Ams1-like N-terminal domain-containing protein</fullName>
    </recommendedName>
</protein>
<feature type="region of interest" description="Disordered" evidence="1">
    <location>
        <begin position="1"/>
        <end position="20"/>
    </location>
</feature>
<evidence type="ECO:0000313" key="3">
    <source>
        <dbReference type="EMBL" id="EED13902.1"/>
    </source>
</evidence>
<dbReference type="GeneID" id="8101830"/>
<gene>
    <name evidence="3" type="ORF">TSTA_101420</name>
</gene>
<dbReference type="RefSeq" id="XP_002486140.1">
    <property type="nucleotide sequence ID" value="XM_002486095.1"/>
</dbReference>
<dbReference type="eggNOG" id="KOG4342">
    <property type="taxonomic scope" value="Eukaryota"/>
</dbReference>
<dbReference type="STRING" id="441959.B8MLN9"/>
<name>B8MLN9_TALSN</name>
<evidence type="ECO:0000313" key="4">
    <source>
        <dbReference type="Proteomes" id="UP000001745"/>
    </source>
</evidence>
<dbReference type="Pfam" id="PF22907">
    <property type="entry name" value="Ams1-like_1st"/>
    <property type="match status" value="1"/>
</dbReference>
<dbReference type="InterPro" id="IPR054723">
    <property type="entry name" value="Ams1-like_N"/>
</dbReference>